<feature type="chain" id="PRO_5040902800" evidence="2">
    <location>
        <begin position="25"/>
        <end position="703"/>
    </location>
</feature>
<feature type="signal peptide" evidence="2">
    <location>
        <begin position="1"/>
        <end position="24"/>
    </location>
</feature>
<evidence type="ECO:0000313" key="3">
    <source>
        <dbReference type="EMBL" id="ABD08804.1"/>
    </source>
</evidence>
<protein>
    <submittedName>
        <fullName evidence="3">Uncharacterized protein</fullName>
    </submittedName>
</protein>
<name>Q2ISK6_RHOP2</name>
<sequence>MIRSSVRVLLAAALTTTVLSSAHSEPKPILPNRPTAVRAQSVPGNIVAAVPGARTPLPDPQLLKSVSVGVLFANVGYPNGFRFSNLGGRRDVYIPVPQGIELSPAALVLVFDDVSAHEARRSLEILVNDRSVSAVALDGKSSGRTVHVPLLGVAARDGFLKLSFLYSGAATQDRCIDVRYVGDSLTMRPESAVEFEIGVSGAPSIAATAALMPQNVAILLSSPRPPSADVAAALTLARSLSANGRQISFYHGVESLPPLVKSDDPHQWIRGLIVVGSLDRMVGHIDPPRPSVASAAGTAPIDNTLAAGRIGGIPMLMLTDAASARAGRLIGNPSLAALRDTPSASVGHATSPNGSTERVNFDELGLVPAKAEVFGRADLAVTVANRMLPGGTRPSRILLDVMVAPDGAGEKAVVSAFVNERLISSSVAAIGEPTRLDLALPEGLVGAAANIRVVVQRRSAQGDCRFEPQGYPAEILGSSSVILSPTGAAAQDFSDLSTFWANGVEVLVPSATAVKPLSVIPMLADVVNGLSREAAPITVRYVDAGATPTPTASFIAVSNLAPAGAEQRVRFDRGRVAIVDRSGRTRLDIGGFASGAVAQIVTAGAFPGLWIKPLSADSALPVAPAIDLDRGDVAFLDKTGVALAMSTERDTLLRVSYPDQRSWLNSFSRFRSWIIGGVWVLVTLGLLFILQRVYRRRALTTDK</sequence>
<dbReference type="STRING" id="316058.RPB_4111"/>
<feature type="transmembrane region" description="Helical" evidence="1">
    <location>
        <begin position="670"/>
        <end position="690"/>
    </location>
</feature>
<evidence type="ECO:0000313" key="4">
    <source>
        <dbReference type="Proteomes" id="UP000008809"/>
    </source>
</evidence>
<dbReference type="Proteomes" id="UP000008809">
    <property type="component" value="Chromosome"/>
</dbReference>
<dbReference type="EMBL" id="CP000250">
    <property type="protein sequence ID" value="ABD08804.1"/>
    <property type="molecule type" value="Genomic_DNA"/>
</dbReference>
<keyword evidence="1" id="KW-0812">Transmembrane</keyword>
<organism evidence="3 4">
    <name type="scientific">Rhodopseudomonas palustris (strain HaA2)</name>
    <dbReference type="NCBI Taxonomy" id="316058"/>
    <lineage>
        <taxon>Bacteria</taxon>
        <taxon>Pseudomonadati</taxon>
        <taxon>Pseudomonadota</taxon>
        <taxon>Alphaproteobacteria</taxon>
        <taxon>Hyphomicrobiales</taxon>
        <taxon>Nitrobacteraceae</taxon>
        <taxon>Rhodopseudomonas</taxon>
    </lineage>
</organism>
<keyword evidence="2" id="KW-0732">Signal</keyword>
<gene>
    <name evidence="3" type="ordered locus">RPB_4111</name>
</gene>
<dbReference type="eggNOG" id="ENOG502Z7K2">
    <property type="taxonomic scope" value="Bacteria"/>
</dbReference>
<evidence type="ECO:0000256" key="1">
    <source>
        <dbReference type="SAM" id="Phobius"/>
    </source>
</evidence>
<evidence type="ECO:0000256" key="2">
    <source>
        <dbReference type="SAM" id="SignalP"/>
    </source>
</evidence>
<dbReference type="HOGENOM" id="CLU_453982_0_0_5"/>
<dbReference type="AlphaFoldDB" id="Q2ISK6"/>
<dbReference type="RefSeq" id="WP_011442988.1">
    <property type="nucleotide sequence ID" value="NC_007778.1"/>
</dbReference>
<keyword evidence="4" id="KW-1185">Reference proteome</keyword>
<proteinExistence type="predicted"/>
<reference evidence="3 4" key="1">
    <citation type="submission" date="2006-01" db="EMBL/GenBank/DDBJ databases">
        <title>Complete sequence of Rhodopseudomonas palustris HaA2.</title>
        <authorList>
            <consortium name="US DOE Joint Genome Institute"/>
            <person name="Copeland A."/>
            <person name="Lucas S."/>
            <person name="Lapidus A."/>
            <person name="Barry K."/>
            <person name="Detter J.C."/>
            <person name="Glavina T."/>
            <person name="Hammon N."/>
            <person name="Israni S."/>
            <person name="Pitluck S."/>
            <person name="Chain P."/>
            <person name="Malfatti S."/>
            <person name="Shin M."/>
            <person name="Vergez L."/>
            <person name="Schmutz J."/>
            <person name="Larimer F."/>
            <person name="Land M."/>
            <person name="Hauser L."/>
            <person name="Pelletier D.A."/>
            <person name="Kyrpides N."/>
            <person name="Anderson I."/>
            <person name="Oda Y."/>
            <person name="Harwood C.S."/>
            <person name="Richardson P."/>
        </authorList>
    </citation>
    <scope>NUCLEOTIDE SEQUENCE [LARGE SCALE GENOMIC DNA]</scope>
    <source>
        <strain evidence="3 4">HaA2</strain>
    </source>
</reference>
<dbReference type="KEGG" id="rpb:RPB_4111"/>
<keyword evidence="1" id="KW-0472">Membrane</keyword>
<accession>Q2ISK6</accession>
<keyword evidence="1" id="KW-1133">Transmembrane helix</keyword>
<dbReference type="UniPathway" id="UPA00694"/>